<evidence type="ECO:0000256" key="4">
    <source>
        <dbReference type="ARBA" id="ARBA00022980"/>
    </source>
</evidence>
<dbReference type="CDD" id="cd00336">
    <property type="entry name" value="Ribosomal_L22"/>
    <property type="match status" value="1"/>
</dbReference>
<dbReference type="SUPFAM" id="SSF54843">
    <property type="entry name" value="Ribosomal protein L22"/>
    <property type="match status" value="1"/>
</dbReference>
<keyword evidence="2 7" id="KW-0699">rRNA-binding</keyword>
<dbReference type="AlphaFoldDB" id="A0A1G2DXP0"/>
<keyword evidence="3 7" id="KW-0694">RNA-binding</keyword>
<evidence type="ECO:0000256" key="11">
    <source>
        <dbReference type="SAM" id="MobiDB-lite"/>
    </source>
</evidence>
<evidence type="ECO:0000256" key="6">
    <source>
        <dbReference type="ARBA" id="ARBA00035207"/>
    </source>
</evidence>
<feature type="compositionally biased region" description="Basic and acidic residues" evidence="11">
    <location>
        <begin position="126"/>
        <end position="158"/>
    </location>
</feature>
<evidence type="ECO:0000256" key="5">
    <source>
        <dbReference type="ARBA" id="ARBA00023274"/>
    </source>
</evidence>
<proteinExistence type="inferred from homology"/>
<dbReference type="InterPro" id="IPR005727">
    <property type="entry name" value="Ribosomal_uL22_bac/chlpt-type"/>
</dbReference>
<comment type="similarity">
    <text evidence="1 7 8">Belongs to the universal ribosomal protein uL22 family.</text>
</comment>
<dbReference type="GO" id="GO:0003735">
    <property type="term" value="F:structural constituent of ribosome"/>
    <property type="evidence" value="ECO:0007669"/>
    <property type="project" value="InterPro"/>
</dbReference>
<dbReference type="PANTHER" id="PTHR13501">
    <property type="entry name" value="CHLOROPLAST 50S RIBOSOMAL PROTEIN L22-RELATED"/>
    <property type="match status" value="1"/>
</dbReference>
<comment type="caution">
    <text evidence="12">The sequence shown here is derived from an EMBL/GenBank/DDBJ whole genome shotgun (WGS) entry which is preliminary data.</text>
</comment>
<gene>
    <name evidence="7" type="primary">rplV</name>
    <name evidence="12" type="ORF">A2Z78_01050</name>
</gene>
<dbReference type="NCBIfam" id="TIGR01044">
    <property type="entry name" value="rplV_bact"/>
    <property type="match status" value="1"/>
</dbReference>
<dbReference type="EMBL" id="MHLV01000015">
    <property type="protein sequence ID" value="OGZ17760.1"/>
    <property type="molecule type" value="Genomic_DNA"/>
</dbReference>
<dbReference type="PANTHER" id="PTHR13501:SF8">
    <property type="entry name" value="LARGE RIBOSOMAL SUBUNIT PROTEIN UL22M"/>
    <property type="match status" value="1"/>
</dbReference>
<dbReference type="Gene3D" id="3.90.470.10">
    <property type="entry name" value="Ribosomal protein L22/L17"/>
    <property type="match status" value="1"/>
</dbReference>
<dbReference type="GO" id="GO:0019843">
    <property type="term" value="F:rRNA binding"/>
    <property type="evidence" value="ECO:0007669"/>
    <property type="project" value="UniProtKB-UniRule"/>
</dbReference>
<feature type="region of interest" description="Disordered" evidence="11">
    <location>
        <begin position="114"/>
        <end position="158"/>
    </location>
</feature>
<dbReference type="InterPro" id="IPR036394">
    <property type="entry name" value="Ribosomal_uL22_sf"/>
</dbReference>
<name>A0A1G2DXP0_9BACT</name>
<protein>
    <recommendedName>
        <fullName evidence="6 7">Large ribosomal subunit protein uL22</fullName>
    </recommendedName>
</protein>
<comment type="function">
    <text evidence="7 10">This protein binds specifically to 23S rRNA; its binding is stimulated by other ribosomal proteins, e.g., L4, L17, and L20. It is important during the early stages of 50S assembly. It makes multiple contacts with different domains of the 23S rRNA in the assembled 50S subunit and ribosome.</text>
</comment>
<accession>A0A1G2DXP0</accession>
<dbReference type="InterPro" id="IPR001063">
    <property type="entry name" value="Ribosomal_uL22"/>
</dbReference>
<dbReference type="InterPro" id="IPR047867">
    <property type="entry name" value="Ribosomal_uL22_bac/org-type"/>
</dbReference>
<dbReference type="GO" id="GO:0022625">
    <property type="term" value="C:cytosolic large ribosomal subunit"/>
    <property type="evidence" value="ECO:0007669"/>
    <property type="project" value="TreeGrafter"/>
</dbReference>
<comment type="function">
    <text evidence="7">The globular domain of the protein is located near the polypeptide exit tunnel on the outside of the subunit, while an extended beta-hairpin is found that lines the wall of the exit tunnel in the center of the 70S ribosome.</text>
</comment>
<dbReference type="Proteomes" id="UP000176752">
    <property type="component" value="Unassembled WGS sequence"/>
</dbReference>
<dbReference type="GO" id="GO:0006412">
    <property type="term" value="P:translation"/>
    <property type="evidence" value="ECO:0007669"/>
    <property type="project" value="UniProtKB-UniRule"/>
</dbReference>
<evidence type="ECO:0000256" key="7">
    <source>
        <dbReference type="HAMAP-Rule" id="MF_01331"/>
    </source>
</evidence>
<reference evidence="12 13" key="1">
    <citation type="journal article" date="2016" name="Nat. Commun.">
        <title>Thousands of microbial genomes shed light on interconnected biogeochemical processes in an aquifer system.</title>
        <authorList>
            <person name="Anantharaman K."/>
            <person name="Brown C.T."/>
            <person name="Hug L.A."/>
            <person name="Sharon I."/>
            <person name="Castelle C.J."/>
            <person name="Probst A.J."/>
            <person name="Thomas B.C."/>
            <person name="Singh A."/>
            <person name="Wilkins M.J."/>
            <person name="Karaoz U."/>
            <person name="Brodie E.L."/>
            <person name="Williams K.H."/>
            <person name="Hubbard S.S."/>
            <person name="Banfield J.F."/>
        </authorList>
    </citation>
    <scope>NUCLEOTIDE SEQUENCE [LARGE SCALE GENOMIC DNA]</scope>
</reference>
<evidence type="ECO:0000256" key="2">
    <source>
        <dbReference type="ARBA" id="ARBA00022730"/>
    </source>
</evidence>
<dbReference type="HAMAP" id="MF_01331_B">
    <property type="entry name" value="Ribosomal_uL22_B"/>
    <property type="match status" value="1"/>
</dbReference>
<comment type="subunit">
    <text evidence="7 9">Part of the 50S ribosomal subunit.</text>
</comment>
<evidence type="ECO:0000313" key="13">
    <source>
        <dbReference type="Proteomes" id="UP000176752"/>
    </source>
</evidence>
<evidence type="ECO:0000256" key="3">
    <source>
        <dbReference type="ARBA" id="ARBA00022884"/>
    </source>
</evidence>
<keyword evidence="5 7" id="KW-0687">Ribonucleoprotein</keyword>
<organism evidence="12 13">
    <name type="scientific">Candidatus Nealsonbacteria bacterium RBG_13_36_15</name>
    <dbReference type="NCBI Taxonomy" id="1801660"/>
    <lineage>
        <taxon>Bacteria</taxon>
        <taxon>Candidatus Nealsoniibacteriota</taxon>
    </lineage>
</organism>
<evidence type="ECO:0000256" key="9">
    <source>
        <dbReference type="RuleBase" id="RU004006"/>
    </source>
</evidence>
<dbReference type="PROSITE" id="PS00464">
    <property type="entry name" value="RIBOSOMAL_L22"/>
    <property type="match status" value="1"/>
</dbReference>
<sequence length="170" mass="19881">MQAIAKLRYLRIAPRKVRLVADLIRGRKVIEAQTLLQFLPKRASLPLAKLLKSATASAKNNLQLEDNNLYISKITVDEGPKLKRWQPRARGQAYEIQKKTSHVTIVLDELEKKPKKTKKTKKNKAIRKEIKKTEEEKKIKTEKPRFRPEAKTSRPKIEKGIRKMFRRKSF</sequence>
<dbReference type="STRING" id="1801660.A2Z78_01050"/>
<feature type="compositionally biased region" description="Basic residues" evidence="11">
    <location>
        <begin position="114"/>
        <end position="125"/>
    </location>
</feature>
<dbReference type="InterPro" id="IPR018260">
    <property type="entry name" value="Ribosomal_uL22_CS"/>
</dbReference>
<keyword evidence="4 7" id="KW-0689">Ribosomal protein</keyword>
<dbReference type="Pfam" id="PF00237">
    <property type="entry name" value="Ribosomal_L22"/>
    <property type="match status" value="1"/>
</dbReference>
<evidence type="ECO:0000313" key="12">
    <source>
        <dbReference type="EMBL" id="OGZ17760.1"/>
    </source>
</evidence>
<evidence type="ECO:0000256" key="10">
    <source>
        <dbReference type="RuleBase" id="RU004008"/>
    </source>
</evidence>
<evidence type="ECO:0000256" key="8">
    <source>
        <dbReference type="RuleBase" id="RU004005"/>
    </source>
</evidence>
<evidence type="ECO:0000256" key="1">
    <source>
        <dbReference type="ARBA" id="ARBA00009451"/>
    </source>
</evidence>